<comment type="subcellular location">
    <subcellularLocation>
        <location evidence="1 6">Cell membrane</location>
        <topology evidence="1 6">Multi-pass membrane protein</topology>
    </subcellularLocation>
</comment>
<evidence type="ECO:0000256" key="6">
    <source>
        <dbReference type="RuleBase" id="RU363108"/>
    </source>
</evidence>
<dbReference type="AlphaFoldDB" id="A0A6J1WZQ2"/>
<organism evidence="7 8">
    <name type="scientific">Galleria mellonella</name>
    <name type="common">Greater wax moth</name>
    <dbReference type="NCBI Taxonomy" id="7137"/>
    <lineage>
        <taxon>Eukaryota</taxon>
        <taxon>Metazoa</taxon>
        <taxon>Ecdysozoa</taxon>
        <taxon>Arthropoda</taxon>
        <taxon>Hexapoda</taxon>
        <taxon>Insecta</taxon>
        <taxon>Pterygota</taxon>
        <taxon>Neoptera</taxon>
        <taxon>Endopterygota</taxon>
        <taxon>Lepidoptera</taxon>
        <taxon>Glossata</taxon>
        <taxon>Ditrysia</taxon>
        <taxon>Pyraloidea</taxon>
        <taxon>Pyralidae</taxon>
        <taxon>Galleriinae</taxon>
        <taxon>Galleria</taxon>
    </lineage>
</organism>
<dbReference type="KEGG" id="gmw:113520791"/>
<feature type="transmembrane region" description="Helical" evidence="6">
    <location>
        <begin position="154"/>
        <end position="176"/>
    </location>
</feature>
<feature type="transmembrane region" description="Helical" evidence="6">
    <location>
        <begin position="297"/>
        <end position="320"/>
    </location>
</feature>
<name>A0A6J1WZQ2_GALME</name>
<dbReference type="GO" id="GO:0007165">
    <property type="term" value="P:signal transduction"/>
    <property type="evidence" value="ECO:0007669"/>
    <property type="project" value="UniProtKB-KW"/>
</dbReference>
<proteinExistence type="inferred from homology"/>
<dbReference type="RefSeq" id="XP_026762000.2">
    <property type="nucleotide sequence ID" value="XM_026906199.3"/>
</dbReference>
<evidence type="ECO:0000256" key="3">
    <source>
        <dbReference type="ARBA" id="ARBA00022692"/>
    </source>
</evidence>
<dbReference type="GO" id="GO:0005886">
    <property type="term" value="C:plasma membrane"/>
    <property type="evidence" value="ECO:0007669"/>
    <property type="project" value="UniProtKB-SubCell"/>
</dbReference>
<sequence length="432" mass="50091">MCASIKLNVRRNQIRDVMISKKVDNGQYAFNVLGPLNTLLKIFSLNCNLQINTSLDNFCILFKYALTVTVLGVINFFTLYYKVINVYSQINASIKFTDLVQMVFDYFQYLVDVYNAYKYGRNVSIEYYKQYGNIDKILGVTNYPAIKKRIMKSIVFFLFSWFITSACDFAAWVLSFGWLTPIMYSVAYIFLLIKILTTLDLSAHAMQIECRLRSICDLLQHKYASLEPLPGVESDLLNNLNWFYSDACSRVNKLLTKKNLIIKPLCSSDHEVKWLCRCYLMLIEQSTFINNMFGIRFLLNSLSLLIDMIRFLNLAVRMLIGSQHTTYDAGYFPAVCSLLRLLMCVVILVNLVDNCEKVHRQTDNILNIADHILINRQPDEELRDTVTELRDLIRSRPIYFNIANFFRLNYSMLLSVASVVVTYTIILLQTIN</sequence>
<keyword evidence="4 6" id="KW-1133">Transmembrane helix</keyword>
<keyword evidence="6" id="KW-0807">Transducer</keyword>
<dbReference type="GeneID" id="113520791"/>
<evidence type="ECO:0000313" key="7">
    <source>
        <dbReference type="Proteomes" id="UP001652740"/>
    </source>
</evidence>
<dbReference type="InParanoid" id="A0A6J1WZQ2"/>
<keyword evidence="7" id="KW-1185">Reference proteome</keyword>
<accession>A0A6J1WZQ2</accession>
<evidence type="ECO:0000256" key="5">
    <source>
        <dbReference type="ARBA" id="ARBA00023136"/>
    </source>
</evidence>
<dbReference type="Pfam" id="PF08395">
    <property type="entry name" value="7tm_7"/>
    <property type="match status" value="1"/>
</dbReference>
<dbReference type="GO" id="GO:0050909">
    <property type="term" value="P:sensory perception of taste"/>
    <property type="evidence" value="ECO:0007669"/>
    <property type="project" value="InterPro"/>
</dbReference>
<dbReference type="Proteomes" id="UP001652740">
    <property type="component" value="Unplaced"/>
</dbReference>
<feature type="transmembrane region" description="Helical" evidence="6">
    <location>
        <begin position="182"/>
        <end position="203"/>
    </location>
</feature>
<evidence type="ECO:0000313" key="8">
    <source>
        <dbReference type="RefSeq" id="XP_026762000.2"/>
    </source>
</evidence>
<reference evidence="8" key="1">
    <citation type="submission" date="2025-08" db="UniProtKB">
        <authorList>
            <consortium name="RefSeq"/>
        </authorList>
    </citation>
    <scope>IDENTIFICATION</scope>
    <source>
        <tissue evidence="8">Whole larvae</tissue>
    </source>
</reference>
<keyword evidence="5 6" id="KW-0472">Membrane</keyword>
<comment type="caution">
    <text evidence="6">Lacks conserved residue(s) required for the propagation of feature annotation.</text>
</comment>
<evidence type="ECO:0000256" key="2">
    <source>
        <dbReference type="ARBA" id="ARBA00022475"/>
    </source>
</evidence>
<keyword evidence="6" id="KW-0675">Receptor</keyword>
<evidence type="ECO:0000256" key="4">
    <source>
        <dbReference type="ARBA" id="ARBA00022989"/>
    </source>
</evidence>
<gene>
    <name evidence="8" type="primary">LOC113520791</name>
</gene>
<feature type="transmembrane region" description="Helical" evidence="6">
    <location>
        <begin position="410"/>
        <end position="431"/>
    </location>
</feature>
<comment type="function">
    <text evidence="6">Gustatory receptor which mediates acceptance or avoidance behavior, depending on its substrates.</text>
</comment>
<keyword evidence="3 6" id="KW-0812">Transmembrane</keyword>
<dbReference type="InterPro" id="IPR013604">
    <property type="entry name" value="7TM_chemorcpt"/>
</dbReference>
<evidence type="ECO:0000256" key="1">
    <source>
        <dbReference type="ARBA" id="ARBA00004651"/>
    </source>
</evidence>
<comment type="similarity">
    <text evidence="6">Belongs to the insect chemoreceptor superfamily. Gustatory receptor (GR) family.</text>
</comment>
<keyword evidence="2 6" id="KW-1003">Cell membrane</keyword>
<feature type="transmembrane region" description="Helical" evidence="6">
    <location>
        <begin position="61"/>
        <end position="81"/>
    </location>
</feature>
<protein>
    <recommendedName>
        <fullName evidence="6">Gustatory receptor</fullName>
    </recommendedName>
</protein>
<feature type="transmembrane region" description="Helical" evidence="6">
    <location>
        <begin position="332"/>
        <end position="352"/>
    </location>
</feature>